<feature type="signal peptide" evidence="1">
    <location>
        <begin position="1"/>
        <end position="20"/>
    </location>
</feature>
<evidence type="ECO:0000313" key="2">
    <source>
        <dbReference type="EMBL" id="DAB37549.1"/>
    </source>
</evidence>
<dbReference type="Gene3D" id="3.90.1720.10">
    <property type="entry name" value="endopeptidase domain like (from Nostoc punctiforme)"/>
    <property type="match status" value="1"/>
</dbReference>
<keyword evidence="1" id="KW-0732">Signal</keyword>
<evidence type="ECO:0000256" key="1">
    <source>
        <dbReference type="SAM" id="SignalP"/>
    </source>
</evidence>
<feature type="chain" id="PRO_5013924919" description="Poxvirus G6" evidence="1">
    <location>
        <begin position="21"/>
        <end position="490"/>
    </location>
</feature>
<evidence type="ECO:0000313" key="3">
    <source>
        <dbReference type="Proteomes" id="UP000228859"/>
    </source>
</evidence>
<dbReference type="EMBL" id="DLUI01000152">
    <property type="protein sequence ID" value="DAB37549.1"/>
    <property type="molecule type" value="Genomic_DNA"/>
</dbReference>
<dbReference type="AlphaFoldDB" id="A0A2D3WKB4"/>
<proteinExistence type="predicted"/>
<dbReference type="Proteomes" id="UP000228859">
    <property type="component" value="Unassembled WGS sequence"/>
</dbReference>
<protein>
    <recommendedName>
        <fullName evidence="4">Poxvirus G6</fullName>
    </recommendedName>
</protein>
<dbReference type="Pfam" id="PF05708">
    <property type="entry name" value="Peptidase_C92"/>
    <property type="match status" value="1"/>
</dbReference>
<reference evidence="2 3" key="1">
    <citation type="journal article" date="2017" name="Front. Microbiol.">
        <title>Comparative Genomic Analysis of the Class Epsilonproteobacteria and Proposed Reclassification to Epsilonbacteraeota (phyl. nov.).</title>
        <authorList>
            <person name="Waite D.W."/>
            <person name="Vanwonterghem I."/>
            <person name="Rinke C."/>
            <person name="Parks D.H."/>
            <person name="Zhang Y."/>
            <person name="Takai K."/>
            <person name="Sievert S.M."/>
            <person name="Simon J."/>
            <person name="Campbell B.J."/>
            <person name="Hanson T.E."/>
            <person name="Woyke T."/>
            <person name="Klotz M.G."/>
            <person name="Hugenholtz P."/>
        </authorList>
    </citation>
    <scope>NUCLEOTIDE SEQUENCE [LARGE SCALE GENOMIC DNA]</scope>
    <source>
        <strain evidence="2">UBA12443</strain>
    </source>
</reference>
<dbReference type="RefSeq" id="WP_303663190.1">
    <property type="nucleotide sequence ID" value="NZ_DLUI01000152.1"/>
</dbReference>
<sequence>MNYRILIISLTLAAFTLLSAESDLTQLVNTARHNDAVAVENLIQRSLLLRQKIPTFVEAADKATKAHSGAIPSALSVTIASSIGEADAIRTTLFPYALRYRNTLYRTDESLDDRDRIESILISMAAALTLYDNAHFMEEQFASKSALREKLNEAYPEYGVEGNFYKDSLMRSSTLTYRSTMLDAIRFFEENRQSIAYHIAQADPSIRSLYEYIDHSPMRSKLGGDNAFTQISDQVGSLLSRAIKLPFSTVEKLKFNLSKGVGNTMGMVRWRNGKLRNDREFLSQFSEHLKPGDILLEKTPFALTDKTIPGHFGHAAIYIGTFEQLRDMGALDTPFVRKHIDQIREGKVILEALREGVVLNSVEHFMNIDDVAILRPSRLQSDAMRTSLDLAMSHCGKKYDFDFNVNTTETIVCSELVYAAYPQIDFMTKKVLSSFTISPDDIAILASGDNNAPLELTFFAHDGKKVYAKGEKEEGAKLYRTLVGIEEKYR</sequence>
<dbReference type="InterPro" id="IPR038765">
    <property type="entry name" value="Papain-like_cys_pep_sf"/>
</dbReference>
<dbReference type="SUPFAM" id="SSF54001">
    <property type="entry name" value="Cysteine proteinases"/>
    <property type="match status" value="1"/>
</dbReference>
<name>A0A2D3WKB4_9BACT</name>
<accession>A0A2D3WKB4</accession>
<gene>
    <name evidence="2" type="ORF">CFH83_10595</name>
</gene>
<comment type="caution">
    <text evidence="2">The sequence shown here is derived from an EMBL/GenBank/DDBJ whole genome shotgun (WGS) entry which is preliminary data.</text>
</comment>
<organism evidence="2 3">
    <name type="scientific">Sulfuricurvum kujiense</name>
    <dbReference type="NCBI Taxonomy" id="148813"/>
    <lineage>
        <taxon>Bacteria</taxon>
        <taxon>Pseudomonadati</taxon>
        <taxon>Campylobacterota</taxon>
        <taxon>Epsilonproteobacteria</taxon>
        <taxon>Campylobacterales</taxon>
        <taxon>Sulfurimonadaceae</taxon>
        <taxon>Sulfuricurvum</taxon>
    </lineage>
</organism>
<dbReference type="InterPro" id="IPR024453">
    <property type="entry name" value="Peptidase_C92"/>
</dbReference>
<evidence type="ECO:0008006" key="4">
    <source>
        <dbReference type="Google" id="ProtNLM"/>
    </source>
</evidence>